<dbReference type="PANTHER" id="PTHR43358:SF4">
    <property type="entry name" value="ALPHA_BETA HYDROLASE FOLD-1 DOMAIN-CONTAINING PROTEIN"/>
    <property type="match status" value="1"/>
</dbReference>
<evidence type="ECO:0000313" key="4">
    <source>
        <dbReference type="Proteomes" id="UP000321196"/>
    </source>
</evidence>
<dbReference type="RefSeq" id="WP_147824292.1">
    <property type="nucleotide sequence ID" value="NZ_BAAARG010000001.1"/>
</dbReference>
<dbReference type="Proteomes" id="UP000321196">
    <property type="component" value="Unassembled WGS sequence"/>
</dbReference>
<accession>A0A5C8HR72</accession>
<dbReference type="SUPFAM" id="SSF53474">
    <property type="entry name" value="alpha/beta-Hydrolases"/>
    <property type="match status" value="1"/>
</dbReference>
<feature type="domain" description="AB hydrolase-1" evidence="2">
    <location>
        <begin position="165"/>
        <end position="356"/>
    </location>
</feature>
<dbReference type="InterPro" id="IPR029058">
    <property type="entry name" value="AB_hydrolase_fold"/>
</dbReference>
<keyword evidence="1" id="KW-1133">Transmembrane helix</keyword>
<dbReference type="EMBL" id="VRSW01000001">
    <property type="protein sequence ID" value="TXK05481.1"/>
    <property type="molecule type" value="Genomic_DNA"/>
</dbReference>
<keyword evidence="4" id="KW-1185">Reference proteome</keyword>
<evidence type="ECO:0000259" key="2">
    <source>
        <dbReference type="Pfam" id="PF12697"/>
    </source>
</evidence>
<dbReference type="InterPro" id="IPR052920">
    <property type="entry name" value="DNA-binding_regulatory"/>
</dbReference>
<proteinExistence type="predicted"/>
<evidence type="ECO:0000313" key="3">
    <source>
        <dbReference type="EMBL" id="TXK05481.1"/>
    </source>
</evidence>
<organism evidence="3 4">
    <name type="scientific">Microbacterium mitrae</name>
    <dbReference type="NCBI Taxonomy" id="664640"/>
    <lineage>
        <taxon>Bacteria</taxon>
        <taxon>Bacillati</taxon>
        <taxon>Actinomycetota</taxon>
        <taxon>Actinomycetes</taxon>
        <taxon>Micrococcales</taxon>
        <taxon>Microbacteriaceae</taxon>
        <taxon>Microbacterium</taxon>
    </lineage>
</organism>
<feature type="transmembrane region" description="Helical" evidence="1">
    <location>
        <begin position="20"/>
        <end position="42"/>
    </location>
</feature>
<dbReference type="GO" id="GO:0016787">
    <property type="term" value="F:hydrolase activity"/>
    <property type="evidence" value="ECO:0007669"/>
    <property type="project" value="UniProtKB-KW"/>
</dbReference>
<sequence length="416" mass="44808">MKTSRRAVSLPFVTAIRVTMGIVGGATLLAASAIGAASLLMAKRVVTPSKREPDTRIDALDLRAQTITLSRTPDTELPGRYGLHVSGTQDYLKLGAVLSTTDDTVTRKLLTQVDATSRLDREAIFSGWYYDSPDDLRLDYTPELIGTAVGPSPAWLFPGGDTWAIVVHGRGTTRAETLRAAPVFDALGYTTLIVSYRNDGDAPRSASGTYGLGSTEWRDVDAAMAYARRNGAKRIVLMGWSMGGAIVMQAMLQSPHAALIAGVILDSPVVNWRDVLAYQAELNRVPAAIGTLAVAALETPLGAKVAGAEGKIPFNDMNMLQRADALRLPMLILHSDDDGFVPSDASRALAAARPDLVTLESFTVARHTKLWNYDETRWTNAITAWALALQNASPMVPLDVVARDDEEDRVTAEESD</sequence>
<dbReference type="PANTHER" id="PTHR43358">
    <property type="entry name" value="ALPHA/BETA-HYDROLASE"/>
    <property type="match status" value="1"/>
</dbReference>
<dbReference type="Pfam" id="PF12697">
    <property type="entry name" value="Abhydrolase_6"/>
    <property type="match status" value="1"/>
</dbReference>
<keyword evidence="3" id="KW-0378">Hydrolase</keyword>
<evidence type="ECO:0000256" key="1">
    <source>
        <dbReference type="SAM" id="Phobius"/>
    </source>
</evidence>
<protein>
    <submittedName>
        <fullName evidence="3">Alpha/beta hydrolase</fullName>
    </submittedName>
</protein>
<dbReference type="Gene3D" id="3.40.50.1820">
    <property type="entry name" value="alpha/beta hydrolase"/>
    <property type="match status" value="1"/>
</dbReference>
<dbReference type="InterPro" id="IPR000073">
    <property type="entry name" value="AB_hydrolase_1"/>
</dbReference>
<dbReference type="OrthoDB" id="8111537at2"/>
<gene>
    <name evidence="3" type="ORF">FVP60_00265</name>
</gene>
<keyword evidence="1" id="KW-0472">Membrane</keyword>
<reference evidence="3 4" key="1">
    <citation type="submission" date="2019-08" db="EMBL/GenBank/DDBJ databases">
        <authorList>
            <person name="Dong K."/>
        </authorList>
    </citation>
    <scope>NUCLEOTIDE SEQUENCE [LARGE SCALE GENOMIC DNA]</scope>
    <source>
        <strain evidence="3 4">M4-8</strain>
    </source>
</reference>
<dbReference type="AlphaFoldDB" id="A0A5C8HR72"/>
<keyword evidence="1" id="KW-0812">Transmembrane</keyword>
<name>A0A5C8HR72_9MICO</name>
<comment type="caution">
    <text evidence="3">The sequence shown here is derived from an EMBL/GenBank/DDBJ whole genome shotgun (WGS) entry which is preliminary data.</text>
</comment>